<protein>
    <recommendedName>
        <fullName evidence="4">Myb/SANT-like domain-containing protein</fullName>
    </recommendedName>
</protein>
<name>A0A6G0W414_9STRA</name>
<dbReference type="AlphaFoldDB" id="A0A6G0W414"/>
<comment type="caution">
    <text evidence="2">The sequence shown here is derived from an EMBL/GenBank/DDBJ whole genome shotgun (WGS) entry which is preliminary data.</text>
</comment>
<gene>
    <name evidence="2" type="ORF">Ae201684_019245</name>
</gene>
<organism evidence="2 3">
    <name type="scientific">Aphanomyces euteiches</name>
    <dbReference type="NCBI Taxonomy" id="100861"/>
    <lineage>
        <taxon>Eukaryota</taxon>
        <taxon>Sar</taxon>
        <taxon>Stramenopiles</taxon>
        <taxon>Oomycota</taxon>
        <taxon>Saprolegniomycetes</taxon>
        <taxon>Saprolegniales</taxon>
        <taxon>Verrucalvaceae</taxon>
        <taxon>Aphanomyces</taxon>
    </lineage>
</organism>
<evidence type="ECO:0000313" key="2">
    <source>
        <dbReference type="EMBL" id="KAF0721006.1"/>
    </source>
</evidence>
<evidence type="ECO:0000313" key="3">
    <source>
        <dbReference type="Proteomes" id="UP000481153"/>
    </source>
</evidence>
<feature type="region of interest" description="Disordered" evidence="1">
    <location>
        <begin position="17"/>
        <end position="40"/>
    </location>
</feature>
<sequence>MTTDPSELASITEQSQLDFNGLSGPSPRLASKKKLKSKPSPLSVWCNESVASLFFLRYRSHLKQSFESKNNHTKKVAFEILAAELSAEMRREFTAKQCQDKFARMKAEWSVSKPTIPAPTGNDELPPQPLHFEIMQDYWGTKLGFQRESLLATDDCSDAEVASVGLDSSESEKNINNERVKRMNDTTISNRERKKAKREHVKTQSEALEAGFNAMKEGLISLGQSIASVQTQQPTPQPQNNQDTLKEILQAVQAQATTMAQLLNHLVKGNKDM</sequence>
<evidence type="ECO:0008006" key="4">
    <source>
        <dbReference type="Google" id="ProtNLM"/>
    </source>
</evidence>
<proteinExistence type="predicted"/>
<keyword evidence="3" id="KW-1185">Reference proteome</keyword>
<reference evidence="2 3" key="1">
    <citation type="submission" date="2019-07" db="EMBL/GenBank/DDBJ databases">
        <title>Genomics analysis of Aphanomyces spp. identifies a new class of oomycete effector associated with host adaptation.</title>
        <authorList>
            <person name="Gaulin E."/>
        </authorList>
    </citation>
    <scope>NUCLEOTIDE SEQUENCE [LARGE SCALE GENOMIC DNA]</scope>
    <source>
        <strain evidence="2 3">ATCC 201684</strain>
    </source>
</reference>
<dbReference type="EMBL" id="VJMJ01000556">
    <property type="protein sequence ID" value="KAF0721006.1"/>
    <property type="molecule type" value="Genomic_DNA"/>
</dbReference>
<evidence type="ECO:0000256" key="1">
    <source>
        <dbReference type="SAM" id="MobiDB-lite"/>
    </source>
</evidence>
<dbReference type="Proteomes" id="UP000481153">
    <property type="component" value="Unassembled WGS sequence"/>
</dbReference>
<accession>A0A6G0W414</accession>
<dbReference type="VEuPathDB" id="FungiDB:AeMF1_006033"/>